<keyword evidence="4" id="KW-1185">Reference proteome</keyword>
<proteinExistence type="predicted"/>
<feature type="coiled-coil region" evidence="1">
    <location>
        <begin position="63"/>
        <end position="94"/>
    </location>
</feature>
<evidence type="ECO:0000313" key="4">
    <source>
        <dbReference type="Proteomes" id="UP000220797"/>
    </source>
</evidence>
<evidence type="ECO:0000256" key="2">
    <source>
        <dbReference type="SAM" id="SignalP"/>
    </source>
</evidence>
<dbReference type="GeneID" id="39733885"/>
<feature type="signal peptide" evidence="2">
    <location>
        <begin position="1"/>
        <end position="19"/>
    </location>
</feature>
<accession>A0A1J1H360</accession>
<dbReference type="VEuPathDB" id="PlasmoDB:PGAL8A_00535200"/>
<dbReference type="OMA" id="ELFYYEK"/>
<sequence>MKTIFQFLFLSLFIKNFFCQNKEGEIDKIHQNNFNSSPNIIIAVNKPQTKKISPINENNIYINRKKQNKLENIINNVEELLQNINDNKNKLVENANGRNYGLNMETEIINANDENVLNILLNGKYNLNKEKKNFSAPIIMVFPQPLTNQEIIDYEKYKELIKSLKKTKNLLLKVGYFEKLSDIKSKNKKEATKEIENTIKIIEKSISRRHIIDEILEEIYDEHRNEDKNIKKLKNESEFLKQKINVLNEKIRKLGYII</sequence>
<gene>
    <name evidence="3" type="ORF">PGAL8A_00535200</name>
</gene>
<dbReference type="EMBL" id="CVMV01000110">
    <property type="protein sequence ID" value="CRG97774.1"/>
    <property type="molecule type" value="Genomic_DNA"/>
</dbReference>
<name>A0A1J1H360_PLAGA</name>
<comment type="caution">
    <text evidence="3">The sequence shown here is derived from an EMBL/GenBank/DDBJ whole genome shotgun (WGS) entry which is preliminary data.</text>
</comment>
<feature type="coiled-coil region" evidence="1">
    <location>
        <begin position="216"/>
        <end position="250"/>
    </location>
</feature>
<keyword evidence="1" id="KW-0175">Coiled coil</keyword>
<dbReference type="RefSeq" id="XP_028530575.1">
    <property type="nucleotide sequence ID" value="XM_028674197.1"/>
</dbReference>
<dbReference type="AlphaFoldDB" id="A0A1J1H360"/>
<evidence type="ECO:0000313" key="3">
    <source>
        <dbReference type="EMBL" id="CRG97774.1"/>
    </source>
</evidence>
<feature type="chain" id="PRO_5013040369" evidence="2">
    <location>
        <begin position="20"/>
        <end position="258"/>
    </location>
</feature>
<dbReference type="OrthoDB" id="372031at2759"/>
<dbReference type="Proteomes" id="UP000220797">
    <property type="component" value="Unassembled WGS sequence"/>
</dbReference>
<keyword evidence="2" id="KW-0732">Signal</keyword>
<organism evidence="3 4">
    <name type="scientific">Plasmodium gallinaceum</name>
    <dbReference type="NCBI Taxonomy" id="5849"/>
    <lineage>
        <taxon>Eukaryota</taxon>
        <taxon>Sar</taxon>
        <taxon>Alveolata</taxon>
        <taxon>Apicomplexa</taxon>
        <taxon>Aconoidasida</taxon>
        <taxon>Haemosporida</taxon>
        <taxon>Plasmodiidae</taxon>
        <taxon>Plasmodium</taxon>
        <taxon>Plasmodium (Haemamoeba)</taxon>
    </lineage>
</organism>
<protein>
    <submittedName>
        <fullName evidence="3">Uncharacterized protein</fullName>
    </submittedName>
</protein>
<reference evidence="3" key="1">
    <citation type="submission" date="2015-04" db="EMBL/GenBank/DDBJ databases">
        <authorList>
            <consortium name="Pathogen Informatics"/>
        </authorList>
    </citation>
    <scope>NUCLEOTIDE SEQUENCE [LARGE SCALE GENOMIC DNA]</scope>
    <source>
        <strain evidence="3">8A</strain>
    </source>
</reference>
<evidence type="ECO:0000256" key="1">
    <source>
        <dbReference type="SAM" id="Coils"/>
    </source>
</evidence>